<protein>
    <submittedName>
        <fullName evidence="2">Uncharacterized protein</fullName>
    </submittedName>
</protein>
<organism evidence="2 3">
    <name type="scientific">Suillus luteus UH-Slu-Lm8-n1</name>
    <dbReference type="NCBI Taxonomy" id="930992"/>
    <lineage>
        <taxon>Eukaryota</taxon>
        <taxon>Fungi</taxon>
        <taxon>Dikarya</taxon>
        <taxon>Basidiomycota</taxon>
        <taxon>Agaricomycotina</taxon>
        <taxon>Agaricomycetes</taxon>
        <taxon>Agaricomycetidae</taxon>
        <taxon>Boletales</taxon>
        <taxon>Suillineae</taxon>
        <taxon>Suillaceae</taxon>
        <taxon>Suillus</taxon>
    </lineage>
</organism>
<name>A0A0D0AR97_9AGAM</name>
<sequence>FTKILEDFGISDKILSITANNTLNNDTMTTALAENVTHFGGDTARTWCFLHIVNLVAKSLLKQFDVPKNEALAFVGTAEEELQEIGQGLEAEDEDTITENGASDPNADDSDNLDGWVDEVGELSDEERNILQNNICPIKFVLAKV</sequence>
<feature type="non-terminal residue" evidence="2">
    <location>
        <position position="145"/>
    </location>
</feature>
<gene>
    <name evidence="2" type="ORF">CY34DRAFT_33142</name>
</gene>
<dbReference type="InParanoid" id="A0A0D0AR97"/>
<reference evidence="3" key="2">
    <citation type="submission" date="2015-01" db="EMBL/GenBank/DDBJ databases">
        <title>Evolutionary Origins and Diversification of the Mycorrhizal Mutualists.</title>
        <authorList>
            <consortium name="DOE Joint Genome Institute"/>
            <consortium name="Mycorrhizal Genomics Consortium"/>
            <person name="Kohler A."/>
            <person name="Kuo A."/>
            <person name="Nagy L.G."/>
            <person name="Floudas D."/>
            <person name="Copeland A."/>
            <person name="Barry K.W."/>
            <person name="Cichocki N."/>
            <person name="Veneault-Fourrey C."/>
            <person name="LaButti K."/>
            <person name="Lindquist E.A."/>
            <person name="Lipzen A."/>
            <person name="Lundell T."/>
            <person name="Morin E."/>
            <person name="Murat C."/>
            <person name="Riley R."/>
            <person name="Ohm R."/>
            <person name="Sun H."/>
            <person name="Tunlid A."/>
            <person name="Henrissat B."/>
            <person name="Grigoriev I.V."/>
            <person name="Hibbett D.S."/>
            <person name="Martin F."/>
        </authorList>
    </citation>
    <scope>NUCLEOTIDE SEQUENCE [LARGE SCALE GENOMIC DNA]</scope>
    <source>
        <strain evidence="3">UH-Slu-Lm8-n1</strain>
    </source>
</reference>
<feature type="region of interest" description="Disordered" evidence="1">
    <location>
        <begin position="90"/>
        <end position="112"/>
    </location>
</feature>
<evidence type="ECO:0000256" key="1">
    <source>
        <dbReference type="SAM" id="MobiDB-lite"/>
    </source>
</evidence>
<dbReference type="Proteomes" id="UP000054485">
    <property type="component" value="Unassembled WGS sequence"/>
</dbReference>
<dbReference type="OrthoDB" id="2748837at2759"/>
<dbReference type="AlphaFoldDB" id="A0A0D0AR97"/>
<evidence type="ECO:0000313" key="2">
    <source>
        <dbReference type="EMBL" id="KIK40529.1"/>
    </source>
</evidence>
<keyword evidence="3" id="KW-1185">Reference proteome</keyword>
<dbReference type="HOGENOM" id="CLU_096306_2_0_1"/>
<evidence type="ECO:0000313" key="3">
    <source>
        <dbReference type="Proteomes" id="UP000054485"/>
    </source>
</evidence>
<feature type="non-terminal residue" evidence="2">
    <location>
        <position position="1"/>
    </location>
</feature>
<reference evidence="2 3" key="1">
    <citation type="submission" date="2014-04" db="EMBL/GenBank/DDBJ databases">
        <authorList>
            <consortium name="DOE Joint Genome Institute"/>
            <person name="Kuo A."/>
            <person name="Ruytinx J."/>
            <person name="Rineau F."/>
            <person name="Colpaert J."/>
            <person name="Kohler A."/>
            <person name="Nagy L.G."/>
            <person name="Floudas D."/>
            <person name="Copeland A."/>
            <person name="Barry K.W."/>
            <person name="Cichocki N."/>
            <person name="Veneault-Fourrey C."/>
            <person name="LaButti K."/>
            <person name="Lindquist E.A."/>
            <person name="Lipzen A."/>
            <person name="Lundell T."/>
            <person name="Morin E."/>
            <person name="Murat C."/>
            <person name="Sun H."/>
            <person name="Tunlid A."/>
            <person name="Henrissat B."/>
            <person name="Grigoriev I.V."/>
            <person name="Hibbett D.S."/>
            <person name="Martin F."/>
            <person name="Nordberg H.P."/>
            <person name="Cantor M.N."/>
            <person name="Hua S.X."/>
        </authorList>
    </citation>
    <scope>NUCLEOTIDE SEQUENCE [LARGE SCALE GENOMIC DNA]</scope>
    <source>
        <strain evidence="2 3">UH-Slu-Lm8-n1</strain>
    </source>
</reference>
<dbReference type="EMBL" id="KN835299">
    <property type="protein sequence ID" value="KIK40529.1"/>
    <property type="molecule type" value="Genomic_DNA"/>
</dbReference>
<proteinExistence type="predicted"/>
<accession>A0A0D0AR97</accession>